<dbReference type="GO" id="GO:0003677">
    <property type="term" value="F:DNA binding"/>
    <property type="evidence" value="ECO:0007669"/>
    <property type="project" value="UniProtKB-KW"/>
</dbReference>
<protein>
    <submittedName>
        <fullName evidence="6">LysR family transcriptional regulator</fullName>
    </submittedName>
</protein>
<dbReference type="Gene3D" id="3.40.190.290">
    <property type="match status" value="1"/>
</dbReference>
<evidence type="ECO:0000259" key="5">
    <source>
        <dbReference type="PROSITE" id="PS50931"/>
    </source>
</evidence>
<dbReference type="InterPro" id="IPR000847">
    <property type="entry name" value="LysR_HTH_N"/>
</dbReference>
<dbReference type="RefSeq" id="WP_009550790.1">
    <property type="nucleotide sequence ID" value="NZ_ANAG01000001.1"/>
</dbReference>
<dbReference type="Pfam" id="PF00126">
    <property type="entry name" value="HTH_1"/>
    <property type="match status" value="1"/>
</dbReference>
<evidence type="ECO:0000256" key="2">
    <source>
        <dbReference type="ARBA" id="ARBA00023015"/>
    </source>
</evidence>
<dbReference type="SUPFAM" id="SSF53850">
    <property type="entry name" value="Periplasmic binding protein-like II"/>
    <property type="match status" value="1"/>
</dbReference>
<keyword evidence="2" id="KW-0805">Transcription regulation</keyword>
<comment type="caution">
    <text evidence="6">The sequence shown here is derived from an EMBL/GenBank/DDBJ whole genome shotgun (WGS) entry which is preliminary data.</text>
</comment>
<keyword evidence="4" id="KW-0804">Transcription</keyword>
<evidence type="ECO:0000313" key="7">
    <source>
        <dbReference type="Proteomes" id="UP000011912"/>
    </source>
</evidence>
<dbReference type="PANTHER" id="PTHR30419">
    <property type="entry name" value="HTH-TYPE TRANSCRIPTIONAL REGULATOR YBHD"/>
    <property type="match status" value="1"/>
</dbReference>
<dbReference type="PATRIC" id="fig|1227363.6.peg.50"/>
<accession>M5J546</accession>
<evidence type="ECO:0000256" key="1">
    <source>
        <dbReference type="ARBA" id="ARBA00009437"/>
    </source>
</evidence>
<dbReference type="Gene3D" id="1.10.10.10">
    <property type="entry name" value="Winged helix-like DNA-binding domain superfamily/Winged helix DNA-binding domain"/>
    <property type="match status" value="1"/>
</dbReference>
<sequence>MNLKWLEYYDKLVEEKNFSKVATFFGVSQPTITMAIKRLEESYQTHFFERDYRHKTLRLTASGENFHRHVKKILQELALAQTELVRLKARKIKFGLPPIIGTYLFPLLAPQLLQANLLNRMQPVEQGSQRLLSLVSTGSIDFAFIGILDEVKDPNLVVNYFANSTFKIIVSKNHPLAHRTQPLYFKDLASYPFIALTNSFTHNKAFSRLETINAIHPTRIFHTGDIQIVKKLVAQNVGISFITSIALRSDDDLVALDLADKGVPEFKIGLAYRESFPPAPALLDLITTFHPWNN</sequence>
<evidence type="ECO:0000256" key="4">
    <source>
        <dbReference type="ARBA" id="ARBA00023163"/>
    </source>
</evidence>
<dbReference type="GO" id="GO:0003700">
    <property type="term" value="F:DNA-binding transcription factor activity"/>
    <property type="evidence" value="ECO:0007669"/>
    <property type="project" value="InterPro"/>
</dbReference>
<dbReference type="STRING" id="1227363.D271_00255"/>
<name>M5J546_9LACO</name>
<gene>
    <name evidence="6" type="ORF">D271_00255</name>
</gene>
<reference evidence="6 7" key="1">
    <citation type="journal article" date="2013" name="Genome Announc.">
        <title>Genome Sequence of Lactobacillus saerimneri 30a (Formerly Lactobacillus sp. Strain 30a), a Reference Lactic Acid Bacterium Strain Producing Biogenic Amines.</title>
        <authorList>
            <person name="Romano A."/>
            <person name="Trip H."/>
            <person name="Campbell-Sills H."/>
            <person name="Bouchez O."/>
            <person name="Sherman D."/>
            <person name="Lolkema J.S."/>
            <person name="Lucas P.M."/>
        </authorList>
    </citation>
    <scope>NUCLEOTIDE SEQUENCE [LARGE SCALE GENOMIC DNA]</scope>
    <source>
        <strain evidence="6 7">30a</strain>
    </source>
</reference>
<feature type="domain" description="HTH lysR-type" evidence="5">
    <location>
        <begin position="1"/>
        <end position="60"/>
    </location>
</feature>
<organism evidence="6 7">
    <name type="scientific">Ligilactobacillus saerimneri 30a</name>
    <dbReference type="NCBI Taxonomy" id="1227363"/>
    <lineage>
        <taxon>Bacteria</taxon>
        <taxon>Bacillati</taxon>
        <taxon>Bacillota</taxon>
        <taxon>Bacilli</taxon>
        <taxon>Lactobacillales</taxon>
        <taxon>Lactobacillaceae</taxon>
        <taxon>Ligilactobacillus</taxon>
    </lineage>
</organism>
<dbReference type="InterPro" id="IPR036390">
    <property type="entry name" value="WH_DNA-bd_sf"/>
</dbReference>
<dbReference type="SUPFAM" id="SSF46785">
    <property type="entry name" value="Winged helix' DNA-binding domain"/>
    <property type="match status" value="1"/>
</dbReference>
<dbReference type="InterPro" id="IPR005119">
    <property type="entry name" value="LysR_subst-bd"/>
</dbReference>
<dbReference type="InterPro" id="IPR036388">
    <property type="entry name" value="WH-like_DNA-bd_sf"/>
</dbReference>
<dbReference type="Proteomes" id="UP000011912">
    <property type="component" value="Unassembled WGS sequence"/>
</dbReference>
<keyword evidence="7" id="KW-1185">Reference proteome</keyword>
<keyword evidence="3" id="KW-0238">DNA-binding</keyword>
<dbReference type="PROSITE" id="PS50931">
    <property type="entry name" value="HTH_LYSR"/>
    <property type="match status" value="1"/>
</dbReference>
<dbReference type="Pfam" id="PF03466">
    <property type="entry name" value="LysR_substrate"/>
    <property type="match status" value="1"/>
</dbReference>
<evidence type="ECO:0000256" key="3">
    <source>
        <dbReference type="ARBA" id="ARBA00023125"/>
    </source>
</evidence>
<dbReference type="EMBL" id="ANAG01000001">
    <property type="protein sequence ID" value="EKW99813.1"/>
    <property type="molecule type" value="Genomic_DNA"/>
</dbReference>
<proteinExistence type="inferred from homology"/>
<comment type="similarity">
    <text evidence="1">Belongs to the LysR transcriptional regulatory family.</text>
</comment>
<dbReference type="AlphaFoldDB" id="M5J546"/>
<dbReference type="GO" id="GO:0005829">
    <property type="term" value="C:cytosol"/>
    <property type="evidence" value="ECO:0007669"/>
    <property type="project" value="TreeGrafter"/>
</dbReference>
<dbReference type="InterPro" id="IPR050950">
    <property type="entry name" value="HTH-type_LysR_regulators"/>
</dbReference>
<evidence type="ECO:0000313" key="6">
    <source>
        <dbReference type="EMBL" id="EKW99813.1"/>
    </source>
</evidence>